<evidence type="ECO:0000313" key="3">
    <source>
        <dbReference type="EMBL" id="CAJ2513807.1"/>
    </source>
</evidence>
<dbReference type="SMART" id="SM00355">
    <property type="entry name" value="ZnF_C2H2"/>
    <property type="match status" value="2"/>
</dbReference>
<feature type="domain" description="C2H2-type" evidence="2">
    <location>
        <begin position="174"/>
        <end position="201"/>
    </location>
</feature>
<name>A0AAI8VZA1_9PEZI</name>
<gene>
    <name evidence="3" type="ORF">KHLLAP_LOCUS14275</name>
</gene>
<evidence type="ECO:0000256" key="1">
    <source>
        <dbReference type="PROSITE-ProRule" id="PRU00042"/>
    </source>
</evidence>
<keyword evidence="1" id="KW-0479">Metal-binding</keyword>
<dbReference type="EMBL" id="CAUWAG010000020">
    <property type="protein sequence ID" value="CAJ2513807.1"/>
    <property type="molecule type" value="Genomic_DNA"/>
</dbReference>
<evidence type="ECO:0000313" key="4">
    <source>
        <dbReference type="Proteomes" id="UP001295740"/>
    </source>
</evidence>
<dbReference type="Proteomes" id="UP001295740">
    <property type="component" value="Unassembled WGS sequence"/>
</dbReference>
<protein>
    <submittedName>
        <fullName evidence="3">Uu.00g019260.m01.CDS01</fullName>
    </submittedName>
</protein>
<proteinExistence type="predicted"/>
<dbReference type="PROSITE" id="PS50157">
    <property type="entry name" value="ZINC_FINGER_C2H2_2"/>
    <property type="match status" value="1"/>
</dbReference>
<dbReference type="AlphaFoldDB" id="A0AAI8VZA1"/>
<keyword evidence="1" id="KW-0862">Zinc</keyword>
<dbReference type="Gene3D" id="3.30.160.60">
    <property type="entry name" value="Classic Zinc Finger"/>
    <property type="match status" value="1"/>
</dbReference>
<accession>A0AAI8VZA1</accession>
<comment type="caution">
    <text evidence="3">The sequence shown here is derived from an EMBL/GenBank/DDBJ whole genome shotgun (WGS) entry which is preliminary data.</text>
</comment>
<keyword evidence="4" id="KW-1185">Reference proteome</keyword>
<dbReference type="PROSITE" id="PS00028">
    <property type="entry name" value="ZINC_FINGER_C2H2_1"/>
    <property type="match status" value="1"/>
</dbReference>
<keyword evidence="1" id="KW-0863">Zinc-finger</keyword>
<dbReference type="InterPro" id="IPR013087">
    <property type="entry name" value="Znf_C2H2_type"/>
</dbReference>
<sequence>MDHRENTDFNEVVMNFFGSLTPDMVIDGLIDGPDEIPDMKIPEYRKNAAPALMDDSATGLHVLVPSAQAPAAVEIGKDPVPEARMFTRFGDLAPKIRLLISEYHFVDNVLPPPRFHLLADPAGWLDRSIRIPTRRPTSPYMCGFLECLDRPPYRKRGHLEQHEITCHSAVQGKIRCSFCPKWFNRRGNLRQHTYLHTLRDQPYSGAMYRPGAAAWFEEAMLDRQDIETDDHPRCGDPPPLPDPPLINHEAYAVALVCWRRFRRRFRVADIHSNIGRHPEELPAVWVN</sequence>
<reference evidence="3" key="1">
    <citation type="submission" date="2023-10" db="EMBL/GenBank/DDBJ databases">
        <authorList>
            <person name="Hackl T."/>
        </authorList>
    </citation>
    <scope>NUCLEOTIDE SEQUENCE</scope>
</reference>
<organism evidence="3 4">
    <name type="scientific">Anthostomella pinea</name>
    <dbReference type="NCBI Taxonomy" id="933095"/>
    <lineage>
        <taxon>Eukaryota</taxon>
        <taxon>Fungi</taxon>
        <taxon>Dikarya</taxon>
        <taxon>Ascomycota</taxon>
        <taxon>Pezizomycotina</taxon>
        <taxon>Sordariomycetes</taxon>
        <taxon>Xylariomycetidae</taxon>
        <taxon>Xylariales</taxon>
        <taxon>Xylariaceae</taxon>
        <taxon>Anthostomella</taxon>
    </lineage>
</organism>
<dbReference type="GO" id="GO:0008270">
    <property type="term" value="F:zinc ion binding"/>
    <property type="evidence" value="ECO:0007669"/>
    <property type="project" value="UniProtKB-KW"/>
</dbReference>
<evidence type="ECO:0000259" key="2">
    <source>
        <dbReference type="PROSITE" id="PS50157"/>
    </source>
</evidence>